<sequence length="364" mass="42767">MNKNNEIHNDLDFELIKLVIGASISSYATKSGIALSSVSLYVKSDLAFYSRITYSYVTKNCNNDEEKKRLLTNSFIIELAEYITDFYFKVLSMRFDNIKTGLKLDSEYSHIVELTCAYFIKMIEPYAKQNPNETLVMDFFLKFFNQAMGVLRMLNLNLPTEAFSNWRTLHEAECVIKLLVSGGKTVQDTYVRHLLYNTAYRHGISSKEETDQIFVEIKSKMAEHKLKSKDMKKFIEYGWLYSCEEFDESNPEYKLNFRCGLQKCAGLEEYSEWYEMASEIAHSSPIFFYSNNTFFSDFTSLNLADILMRGVNYFNEYIKDKSEFNFETNKKHIDLISDRLKNIVDRQDDSFYTKYKNYLSENEE</sequence>
<name>A0A9D9D536_9BACL</name>
<gene>
    <name evidence="1" type="ORF">IAC78_01115</name>
</gene>
<dbReference type="InterPro" id="IPR043733">
    <property type="entry name" value="DUF5677"/>
</dbReference>
<dbReference type="AlphaFoldDB" id="A0A9D9D536"/>
<organism evidence="1 2">
    <name type="scientific">Candidatus Scatoplasma merdavium</name>
    <dbReference type="NCBI Taxonomy" id="2840932"/>
    <lineage>
        <taxon>Bacteria</taxon>
        <taxon>Bacillati</taxon>
        <taxon>Bacillota</taxon>
        <taxon>Bacilli</taxon>
        <taxon>Bacillales</taxon>
        <taxon>Candidatus Scatoplasma</taxon>
    </lineage>
</organism>
<dbReference type="Pfam" id="PF18928">
    <property type="entry name" value="DUF5677"/>
    <property type="match status" value="1"/>
</dbReference>
<reference evidence="1" key="2">
    <citation type="journal article" date="2021" name="PeerJ">
        <title>Extensive microbial diversity within the chicken gut microbiome revealed by metagenomics and culture.</title>
        <authorList>
            <person name="Gilroy R."/>
            <person name="Ravi A."/>
            <person name="Getino M."/>
            <person name="Pursley I."/>
            <person name="Horton D.L."/>
            <person name="Alikhan N.F."/>
            <person name="Baker D."/>
            <person name="Gharbi K."/>
            <person name="Hall N."/>
            <person name="Watson M."/>
            <person name="Adriaenssens E.M."/>
            <person name="Foster-Nyarko E."/>
            <person name="Jarju S."/>
            <person name="Secka A."/>
            <person name="Antonio M."/>
            <person name="Oren A."/>
            <person name="Chaudhuri R.R."/>
            <person name="La Ragione R."/>
            <person name="Hildebrand F."/>
            <person name="Pallen M.J."/>
        </authorList>
    </citation>
    <scope>NUCLEOTIDE SEQUENCE</scope>
    <source>
        <strain evidence="1">1748</strain>
    </source>
</reference>
<protein>
    <submittedName>
        <fullName evidence="1">Uncharacterized protein</fullName>
    </submittedName>
</protein>
<dbReference type="Proteomes" id="UP000823629">
    <property type="component" value="Unassembled WGS sequence"/>
</dbReference>
<comment type="caution">
    <text evidence="1">The sequence shown here is derived from an EMBL/GenBank/DDBJ whole genome shotgun (WGS) entry which is preliminary data.</text>
</comment>
<accession>A0A9D9D536</accession>
<proteinExistence type="predicted"/>
<dbReference type="EMBL" id="JADING010000030">
    <property type="protein sequence ID" value="MBO8414071.1"/>
    <property type="molecule type" value="Genomic_DNA"/>
</dbReference>
<evidence type="ECO:0000313" key="1">
    <source>
        <dbReference type="EMBL" id="MBO8414071.1"/>
    </source>
</evidence>
<evidence type="ECO:0000313" key="2">
    <source>
        <dbReference type="Proteomes" id="UP000823629"/>
    </source>
</evidence>
<reference evidence="1" key="1">
    <citation type="submission" date="2020-10" db="EMBL/GenBank/DDBJ databases">
        <authorList>
            <person name="Gilroy R."/>
        </authorList>
    </citation>
    <scope>NUCLEOTIDE SEQUENCE</scope>
    <source>
        <strain evidence="1">1748</strain>
    </source>
</reference>